<reference evidence="1" key="1">
    <citation type="submission" date="2021-03" db="EMBL/GenBank/DDBJ databases">
        <title>Evolutionary innovations through gain and loss of genes in the ectomycorrhizal Boletales.</title>
        <authorList>
            <person name="Wu G."/>
            <person name="Miyauchi S."/>
            <person name="Morin E."/>
            <person name="Yang Z.-L."/>
            <person name="Xu J."/>
            <person name="Martin F.M."/>
        </authorList>
    </citation>
    <scope>NUCLEOTIDE SEQUENCE</scope>
    <source>
        <strain evidence="1">BR01</strain>
    </source>
</reference>
<name>A0A8I2YR68_9AGAM</name>
<sequence>MHHPRLPHMADIENLLTAPHAEDSVFADPSGWTSDIATPDNIKHVLCSTLGVQTSDIENILEEKDLDHFIFTSRCSGSDVFYLFSGGSTEIYEVVKPSTQKELWGVLQYDDWRDRLALKEL</sequence>
<keyword evidence="2" id="KW-1185">Reference proteome</keyword>
<dbReference type="Proteomes" id="UP000683000">
    <property type="component" value="Unassembled WGS sequence"/>
</dbReference>
<dbReference type="EMBL" id="JAGFBS010000008">
    <property type="protein sequence ID" value="KAG6377784.1"/>
    <property type="molecule type" value="Genomic_DNA"/>
</dbReference>
<gene>
    <name evidence="1" type="ORF">JVT61DRAFT_14557</name>
</gene>
<evidence type="ECO:0000313" key="1">
    <source>
        <dbReference type="EMBL" id="KAG6377784.1"/>
    </source>
</evidence>
<dbReference type="OrthoDB" id="2659705at2759"/>
<accession>A0A8I2YR68</accession>
<dbReference type="AlphaFoldDB" id="A0A8I2YR68"/>
<comment type="caution">
    <text evidence="1">The sequence shown here is derived from an EMBL/GenBank/DDBJ whole genome shotgun (WGS) entry which is preliminary data.</text>
</comment>
<proteinExistence type="predicted"/>
<protein>
    <submittedName>
        <fullName evidence="1">Uncharacterized protein</fullName>
    </submittedName>
</protein>
<organism evidence="1 2">
    <name type="scientific">Boletus reticuloceps</name>
    <dbReference type="NCBI Taxonomy" id="495285"/>
    <lineage>
        <taxon>Eukaryota</taxon>
        <taxon>Fungi</taxon>
        <taxon>Dikarya</taxon>
        <taxon>Basidiomycota</taxon>
        <taxon>Agaricomycotina</taxon>
        <taxon>Agaricomycetes</taxon>
        <taxon>Agaricomycetidae</taxon>
        <taxon>Boletales</taxon>
        <taxon>Boletineae</taxon>
        <taxon>Boletaceae</taxon>
        <taxon>Boletoideae</taxon>
        <taxon>Boletus</taxon>
    </lineage>
</organism>
<evidence type="ECO:0000313" key="2">
    <source>
        <dbReference type="Proteomes" id="UP000683000"/>
    </source>
</evidence>